<feature type="non-terminal residue" evidence="1">
    <location>
        <position position="1"/>
    </location>
</feature>
<proteinExistence type="predicted"/>
<dbReference type="Proteomes" id="UP000799755">
    <property type="component" value="Unassembled WGS sequence"/>
</dbReference>
<sequence>SKNDSPLSLYPSYLPYSTQHTVLTTTQRILEECCFDFVKRWLPSILQDNGWDCAAAVELTKWTRILDKHSETLPNHALAVSGGSFHDILFSTHKLRHSAVHRLPTAARGLNQLIDSALRLTEALQDHLRVAQLEELHLEIGSKIKAMELNKNALEDELASELQKISRQREELDEKERSLRAKMLSSDSENMRLIRSLLEESVREIFHEGFEWHSAVEDNGDDSEDHNDVEHGQFLIEVSKEY</sequence>
<accession>A0ACB6QLV2</accession>
<evidence type="ECO:0000313" key="2">
    <source>
        <dbReference type="Proteomes" id="UP000799755"/>
    </source>
</evidence>
<gene>
    <name evidence="1" type="ORF">BDR25DRAFT_233446</name>
</gene>
<protein>
    <submittedName>
        <fullName evidence="1">Uncharacterized protein</fullName>
    </submittedName>
</protein>
<reference evidence="1" key="1">
    <citation type="journal article" date="2020" name="Stud. Mycol.">
        <title>101 Dothideomycetes genomes: a test case for predicting lifestyles and emergence of pathogens.</title>
        <authorList>
            <person name="Haridas S."/>
            <person name="Albert R."/>
            <person name="Binder M."/>
            <person name="Bloem J."/>
            <person name="Labutti K."/>
            <person name="Salamov A."/>
            <person name="Andreopoulos B."/>
            <person name="Baker S."/>
            <person name="Barry K."/>
            <person name="Bills G."/>
            <person name="Bluhm B."/>
            <person name="Cannon C."/>
            <person name="Castanera R."/>
            <person name="Culley D."/>
            <person name="Daum C."/>
            <person name="Ezra D."/>
            <person name="Gonzalez J."/>
            <person name="Henrissat B."/>
            <person name="Kuo A."/>
            <person name="Liang C."/>
            <person name="Lipzen A."/>
            <person name="Lutzoni F."/>
            <person name="Magnuson J."/>
            <person name="Mondo S."/>
            <person name="Nolan M."/>
            <person name="Ohm R."/>
            <person name="Pangilinan J."/>
            <person name="Park H.-J."/>
            <person name="Ramirez L."/>
            <person name="Alfaro M."/>
            <person name="Sun H."/>
            <person name="Tritt A."/>
            <person name="Yoshinaga Y."/>
            <person name="Zwiers L.-H."/>
            <person name="Turgeon B."/>
            <person name="Goodwin S."/>
            <person name="Spatafora J."/>
            <person name="Crous P."/>
            <person name="Grigoriev I."/>
        </authorList>
    </citation>
    <scope>NUCLEOTIDE SEQUENCE</scope>
    <source>
        <strain evidence="1">ATCC 200398</strain>
    </source>
</reference>
<organism evidence="1 2">
    <name type="scientific">Lindgomyces ingoldianus</name>
    <dbReference type="NCBI Taxonomy" id="673940"/>
    <lineage>
        <taxon>Eukaryota</taxon>
        <taxon>Fungi</taxon>
        <taxon>Dikarya</taxon>
        <taxon>Ascomycota</taxon>
        <taxon>Pezizomycotina</taxon>
        <taxon>Dothideomycetes</taxon>
        <taxon>Pleosporomycetidae</taxon>
        <taxon>Pleosporales</taxon>
        <taxon>Lindgomycetaceae</taxon>
        <taxon>Lindgomyces</taxon>
    </lineage>
</organism>
<keyword evidence="2" id="KW-1185">Reference proteome</keyword>
<evidence type="ECO:0000313" key="1">
    <source>
        <dbReference type="EMBL" id="KAF2467964.1"/>
    </source>
</evidence>
<name>A0ACB6QLV2_9PLEO</name>
<comment type="caution">
    <text evidence="1">The sequence shown here is derived from an EMBL/GenBank/DDBJ whole genome shotgun (WGS) entry which is preliminary data.</text>
</comment>
<dbReference type="EMBL" id="MU003518">
    <property type="protein sequence ID" value="KAF2467964.1"/>
    <property type="molecule type" value="Genomic_DNA"/>
</dbReference>